<dbReference type="InterPro" id="IPR007452">
    <property type="entry name" value="TamB_C"/>
</dbReference>
<evidence type="ECO:0000256" key="5">
    <source>
        <dbReference type="SAM" id="Phobius"/>
    </source>
</evidence>
<sequence length="2035" mass="215292">MINSPNQNQCPRTPRRSLWLLILSRGGIAIGGLLIVGLMGGIWRLWTFVQKELTPLAQESLTTTLNRPVQLGRVTNFSLTGVRFAESSIPATPTDPDRVTVDAVEVGFNPLLLVFNRQLKLNVTLVNPDVYIEQDNQGRWLTTTIAPPGEKGAIQTDLENVNFRNGKLMLLPQVRNEGAINAKLNNLSPHSLPPIGFSQLNGSAQLLEKNQLIKFKAGGTADSGGNVALDGELRPQTTAANLQLRGQELLATDITRLVKLPLSLETGRVNGDLRIQLEPGQETLLYGSADLQKVTVQIPRAPQLLTNTTANVYFQGTEVKLENAVANYGSIPLVAAGIIDTKAGYKLTGRVNGVSVANAQKTLNINLPVPVTGQLQANLQVVGEPTKPILSGTVSTINTARIDKVDFKKITSKFEFSPNDGLVSLRDVQGQTTIGGEINGGGRILLGENPQLNLNFAARNVAGNAIAKLYDTNTAWQIGTVSATAQVTGAPTNVSTLVKFAAPKAVYPATGEVIIGANRNINFRNVALKVGGGTVRGYGSFANERWQAVAQASSVNLTPFVNQNQLQNISLAGAQFNGRVILTGTAAPFQIASIRTEGAGVQIGGGTIAVSNIQLQDQAFAARLVANNVRLARILKNAPPALANPIAGTFQVVGNRENFSLNTLQATGDARLSVGNGTISAANIQLVKGVYQAQVQANNVPVQRLAALPPQFQGNLTGKFDVAGSAESFSPQAIQASGQARLNVGNGTINAANIQVANGKYQAQIQANNVPVQRLAAVSPQFQGNLTGKFDVAAESFSPQAIQASGQARLNVGNGTITAANIQVANGNYQAQVQANNVPVQRLAAVPPQFQGDLTGQLNLAGSVASFSPQAIQASGQVRLNVGNGTITAANIQVANGNYQAQVQANNVPVQRLAAVPPQFQGDLTGQLNLAGSVASFSPQTIQASGQGQLNVAGGGIINASNIQLAKGRYQAVVAAAGVQLNRFNQQLKGQLGGQLQLAGNLGSTRLADVSAAGQVQLSQGIPGVERPLTAAIAWNGERLTIQQATAPGLNVTGDILANASKPGIPEITALNLNIQAQDFSLQQLPITLPNQVAVAGRMDFNGQVTGRLPLPNVNGQFTLKDLVVQNIAFERLLTGNIQSAAGKGLNFNLAGNSDRLALNLDGNNRPQSFLVQRQQALASGQVKGNDWAVKVANFPLALLNLSPPPNLRLGAGRVAGLATGDVQFNQNTFNTNGNIAIANPELGRIKGDGLTAQFRYSNGTATLTSSEFTKGNSRYALTGNFGQTPQGPRIQGKLNVTQGNIQDVLEVAQIFDFQDFQRNGAEPNYGNASDLNTYSQGLPNQPLFDQIKRFYEIDALVAKQEQERNGSPIPNLADLQGTFNGDVTVDTATANGLAVQFNLNGQNFVWGQETEPNRFYRADNIIAEGNFTNGVLQLRPVRIESENSLVAFTGNIGGSEQSGQLRVNNFPIQLLNNFVNLPVGVTGNVTGTAALAGSIANPQARGELQITDGTLNQNPIESATASFSYGNGRLNFGSTVAITGPQPVNIAGSIPYQLPFASVAPDSNQISLDVKVENEGLALFNLLSNQVTFEKGEGEIDLTVRGTRDQPIVNGIATIKDATFSAQALPGKIRGVTGRILFNFDQILVESLQGRFSRGQVQAAGAIPVFDNNSVAVNNPLTVNLDQLTLNLKGLYQGGASGNLQITGSALNPSIGGKVGLYDGQVLLAESTDNNQPTNNVSNISLTKFNKQNTPPTESANTSFNNLELVLGKNLQITRPPLLSFDATGNLTVNGSFADPIPVGTIQLRKGGVNLFTTQFNLTRGYEHTATFRANQPRDPDLDIQLLAKVVEVVQNSDLSRLNPVGLGALDTVRVEANIKGPASRLNESLELRSSPSRSETELVALLGGGFVDTQGRGDSTLGLINIAGSAVFGNFQSAFNQIGTAFGLSELRIFPTVISDNPEAGSNNNRGGSSIELAAEAGVDISNKFSISSIKILTANDPFQWGINYRINDEFRVRASTNLEDDSRAVVEYQTRF</sequence>
<evidence type="ECO:0000256" key="3">
    <source>
        <dbReference type="ARBA" id="ARBA00022989"/>
    </source>
</evidence>
<reference evidence="7 8" key="1">
    <citation type="journal article" date="2020" name="ISME J.">
        <title>Comparative genomics reveals insights into cyanobacterial evolution and habitat adaptation.</title>
        <authorList>
            <person name="Chen M.Y."/>
            <person name="Teng W.K."/>
            <person name="Zhao L."/>
            <person name="Hu C.X."/>
            <person name="Zhou Y.K."/>
            <person name="Han B.P."/>
            <person name="Song L.R."/>
            <person name="Shu W.S."/>
        </authorList>
    </citation>
    <scope>NUCLEOTIDE SEQUENCE [LARGE SCALE GENOMIC DNA]</scope>
    <source>
        <strain evidence="7 8">FACHB-260</strain>
    </source>
</reference>
<evidence type="ECO:0000313" key="8">
    <source>
        <dbReference type="Proteomes" id="UP000607281"/>
    </source>
</evidence>
<dbReference type="PANTHER" id="PTHR34457">
    <property type="entry name" value="EMBRYO DEFECTIVE 2410"/>
    <property type="match status" value="1"/>
</dbReference>
<protein>
    <submittedName>
        <fullName evidence="7">Translocation/assembly module TamB domain-containing protein</fullName>
    </submittedName>
</protein>
<dbReference type="InterPro" id="IPR053022">
    <property type="entry name" value="Chloroplast_translocon_comp"/>
</dbReference>
<evidence type="ECO:0000256" key="2">
    <source>
        <dbReference type="ARBA" id="ARBA00022692"/>
    </source>
</evidence>
<keyword evidence="4 5" id="KW-0472">Membrane</keyword>
<feature type="transmembrane region" description="Helical" evidence="5">
    <location>
        <begin position="20"/>
        <end position="46"/>
    </location>
</feature>
<keyword evidence="3 5" id="KW-1133">Transmembrane helix</keyword>
<comment type="caution">
    <text evidence="7">The sequence shown here is derived from an EMBL/GenBank/DDBJ whole genome shotgun (WGS) entry which is preliminary data.</text>
</comment>
<evidence type="ECO:0000259" key="6">
    <source>
        <dbReference type="Pfam" id="PF04357"/>
    </source>
</evidence>
<evidence type="ECO:0000256" key="1">
    <source>
        <dbReference type="ARBA" id="ARBA00004167"/>
    </source>
</evidence>
<proteinExistence type="predicted"/>
<dbReference type="RefSeq" id="WP_190409018.1">
    <property type="nucleotide sequence ID" value="NZ_JACJRF010000049.1"/>
</dbReference>
<feature type="domain" description="Translocation and assembly module TamB C-terminal" evidence="6">
    <location>
        <begin position="223"/>
        <end position="396"/>
    </location>
</feature>
<dbReference type="EMBL" id="JACJRF010000049">
    <property type="protein sequence ID" value="MBD2346600.1"/>
    <property type="molecule type" value="Genomic_DNA"/>
</dbReference>
<dbReference type="PANTHER" id="PTHR34457:SF3">
    <property type="entry name" value="PROTEIN TIC236, CHLOROPLASTIC"/>
    <property type="match status" value="1"/>
</dbReference>
<gene>
    <name evidence="7" type="ORF">H6G18_20980</name>
</gene>
<organism evidence="7 8">
    <name type="scientific">Anabaena subtropica FACHB-260</name>
    <dbReference type="NCBI Taxonomy" id="2692884"/>
    <lineage>
        <taxon>Bacteria</taxon>
        <taxon>Bacillati</taxon>
        <taxon>Cyanobacteriota</taxon>
        <taxon>Cyanophyceae</taxon>
        <taxon>Nostocales</taxon>
        <taxon>Nostocaceae</taxon>
        <taxon>Anabaena</taxon>
    </lineage>
</organism>
<dbReference type="Proteomes" id="UP000607281">
    <property type="component" value="Unassembled WGS sequence"/>
</dbReference>
<comment type="subcellular location">
    <subcellularLocation>
        <location evidence="1">Membrane</location>
        <topology evidence="1">Single-pass membrane protein</topology>
    </subcellularLocation>
</comment>
<keyword evidence="8" id="KW-1185">Reference proteome</keyword>
<evidence type="ECO:0000313" key="7">
    <source>
        <dbReference type="EMBL" id="MBD2346600.1"/>
    </source>
</evidence>
<keyword evidence="2 5" id="KW-0812">Transmembrane</keyword>
<evidence type="ECO:0000256" key="4">
    <source>
        <dbReference type="ARBA" id="ARBA00023136"/>
    </source>
</evidence>
<name>A0ABR8CTU1_9NOST</name>
<feature type="domain" description="Translocation and assembly module TamB C-terminal" evidence="6">
    <location>
        <begin position="1648"/>
        <end position="2035"/>
    </location>
</feature>
<dbReference type="Pfam" id="PF04357">
    <property type="entry name" value="TamB"/>
    <property type="match status" value="2"/>
</dbReference>
<accession>A0ABR8CTU1</accession>